<accession>X1BSB9</accession>
<evidence type="ECO:0000256" key="7">
    <source>
        <dbReference type="ARBA" id="ARBA00032554"/>
    </source>
</evidence>
<comment type="caution">
    <text evidence="10">The sequence shown here is derived from an EMBL/GenBank/DDBJ whole genome shotgun (WGS) entry which is preliminary data.</text>
</comment>
<evidence type="ECO:0000256" key="2">
    <source>
        <dbReference type="ARBA" id="ARBA00012052"/>
    </source>
</evidence>
<dbReference type="NCBIfam" id="TIGR00154">
    <property type="entry name" value="ispE"/>
    <property type="match status" value="1"/>
</dbReference>
<dbReference type="InterPro" id="IPR020568">
    <property type="entry name" value="Ribosomal_Su5_D2-typ_SF"/>
</dbReference>
<sequence>MPRLKADIELVCQGPEWAPPGEKNLAYQAAKLLLNSYGVWADIKITLTKNIPAGSGLGSASSDAAATLIGLNQYMEFGLPNRQLAKLARQLGSDVAFFLDGPLAQCSGKGEKIKKLAKKFNFLALLILPDVSVSTKKVYANYRHNRPLYEKLNTPINSYIQKNRFDLVSEMCANMLETSCFSLYKELAELKAKIETLGIGPLCLSGSGSAM</sequence>
<dbReference type="GO" id="GO:0050515">
    <property type="term" value="F:4-(cytidine 5'-diphospho)-2-C-methyl-D-erythritol kinase activity"/>
    <property type="evidence" value="ECO:0007669"/>
    <property type="project" value="UniProtKB-EC"/>
</dbReference>
<keyword evidence="3" id="KW-0808">Transferase</keyword>
<feature type="domain" description="GHMP kinase C-terminal" evidence="9">
    <location>
        <begin position="159"/>
        <end position="210"/>
    </location>
</feature>
<proteinExistence type="inferred from homology"/>
<evidence type="ECO:0000256" key="4">
    <source>
        <dbReference type="ARBA" id="ARBA00022741"/>
    </source>
</evidence>
<dbReference type="InterPro" id="IPR006204">
    <property type="entry name" value="GHMP_kinase_N_dom"/>
</dbReference>
<dbReference type="SUPFAM" id="SSF54211">
    <property type="entry name" value="Ribosomal protein S5 domain 2-like"/>
    <property type="match status" value="1"/>
</dbReference>
<gene>
    <name evidence="10" type="ORF">S01H4_33998</name>
</gene>
<dbReference type="InterPro" id="IPR014721">
    <property type="entry name" value="Ribsml_uS5_D2-typ_fold_subgr"/>
</dbReference>
<dbReference type="GO" id="GO:0005524">
    <property type="term" value="F:ATP binding"/>
    <property type="evidence" value="ECO:0007669"/>
    <property type="project" value="UniProtKB-KW"/>
</dbReference>
<feature type="non-terminal residue" evidence="10">
    <location>
        <position position="211"/>
    </location>
</feature>
<dbReference type="SUPFAM" id="SSF55060">
    <property type="entry name" value="GHMP Kinase, C-terminal domain"/>
    <property type="match status" value="1"/>
</dbReference>
<dbReference type="AlphaFoldDB" id="X1BSB9"/>
<dbReference type="InterPro" id="IPR004424">
    <property type="entry name" value="IspE"/>
</dbReference>
<evidence type="ECO:0000256" key="6">
    <source>
        <dbReference type="ARBA" id="ARBA00022840"/>
    </source>
</evidence>
<dbReference type="InterPro" id="IPR013750">
    <property type="entry name" value="GHMP_kinase_C_dom"/>
</dbReference>
<evidence type="ECO:0000259" key="8">
    <source>
        <dbReference type="Pfam" id="PF00288"/>
    </source>
</evidence>
<dbReference type="Pfam" id="PF00288">
    <property type="entry name" value="GHMP_kinases_N"/>
    <property type="match status" value="1"/>
</dbReference>
<keyword evidence="6" id="KW-0067">ATP-binding</keyword>
<dbReference type="PANTHER" id="PTHR43527:SF2">
    <property type="entry name" value="4-DIPHOSPHOCYTIDYL-2-C-METHYL-D-ERYTHRITOL KINASE, CHLOROPLASTIC"/>
    <property type="match status" value="1"/>
</dbReference>
<evidence type="ECO:0000256" key="5">
    <source>
        <dbReference type="ARBA" id="ARBA00022777"/>
    </source>
</evidence>
<dbReference type="Gene3D" id="3.30.230.10">
    <property type="match status" value="1"/>
</dbReference>
<name>X1BSB9_9ZZZZ</name>
<reference evidence="10" key="1">
    <citation type="journal article" date="2014" name="Front. Microbiol.">
        <title>High frequency of phylogenetically diverse reductive dehalogenase-homologous genes in deep subseafloor sedimentary metagenomes.</title>
        <authorList>
            <person name="Kawai M."/>
            <person name="Futagami T."/>
            <person name="Toyoda A."/>
            <person name="Takaki Y."/>
            <person name="Nishi S."/>
            <person name="Hori S."/>
            <person name="Arai W."/>
            <person name="Tsubouchi T."/>
            <person name="Morono Y."/>
            <person name="Uchiyama I."/>
            <person name="Ito T."/>
            <person name="Fujiyama A."/>
            <person name="Inagaki F."/>
            <person name="Takami H."/>
        </authorList>
    </citation>
    <scope>NUCLEOTIDE SEQUENCE</scope>
    <source>
        <strain evidence="10">Expedition CK06-06</strain>
    </source>
</reference>
<evidence type="ECO:0000256" key="1">
    <source>
        <dbReference type="ARBA" id="ARBA00009684"/>
    </source>
</evidence>
<evidence type="ECO:0000256" key="3">
    <source>
        <dbReference type="ARBA" id="ARBA00022679"/>
    </source>
</evidence>
<keyword evidence="5" id="KW-0418">Kinase</keyword>
<evidence type="ECO:0000313" key="10">
    <source>
        <dbReference type="EMBL" id="GAG84042.1"/>
    </source>
</evidence>
<dbReference type="GO" id="GO:0016114">
    <property type="term" value="P:terpenoid biosynthetic process"/>
    <property type="evidence" value="ECO:0007669"/>
    <property type="project" value="InterPro"/>
</dbReference>
<feature type="domain" description="GHMP kinase N-terminal" evidence="8">
    <location>
        <begin position="24"/>
        <end position="100"/>
    </location>
</feature>
<dbReference type="Pfam" id="PF08544">
    <property type="entry name" value="GHMP_kinases_C"/>
    <property type="match status" value="1"/>
</dbReference>
<dbReference type="Gene3D" id="3.30.70.890">
    <property type="entry name" value="GHMP kinase, C-terminal domain"/>
    <property type="match status" value="1"/>
</dbReference>
<dbReference type="EMBL" id="BART01017952">
    <property type="protein sequence ID" value="GAG84042.1"/>
    <property type="molecule type" value="Genomic_DNA"/>
</dbReference>
<comment type="similarity">
    <text evidence="1">Belongs to the GHMP kinase family. IspE subfamily.</text>
</comment>
<organism evidence="10">
    <name type="scientific">marine sediment metagenome</name>
    <dbReference type="NCBI Taxonomy" id="412755"/>
    <lineage>
        <taxon>unclassified sequences</taxon>
        <taxon>metagenomes</taxon>
        <taxon>ecological metagenomes</taxon>
    </lineage>
</organism>
<dbReference type="PANTHER" id="PTHR43527">
    <property type="entry name" value="4-DIPHOSPHOCYTIDYL-2-C-METHYL-D-ERYTHRITOL KINASE, CHLOROPLASTIC"/>
    <property type="match status" value="1"/>
</dbReference>
<evidence type="ECO:0000259" key="9">
    <source>
        <dbReference type="Pfam" id="PF08544"/>
    </source>
</evidence>
<dbReference type="EC" id="2.7.1.148" evidence="2"/>
<protein>
    <recommendedName>
        <fullName evidence="2">4-(cytidine 5'-diphospho)-2-C-methyl-D-erythritol kinase</fullName>
        <ecNumber evidence="2">2.7.1.148</ecNumber>
    </recommendedName>
    <alternativeName>
        <fullName evidence="7">4-(cytidine-5'-diphospho)-2-C-methyl-D-erythritol kinase</fullName>
    </alternativeName>
</protein>
<keyword evidence="4" id="KW-0547">Nucleotide-binding</keyword>
<dbReference type="InterPro" id="IPR036554">
    <property type="entry name" value="GHMP_kinase_C_sf"/>
</dbReference>